<feature type="transmembrane region" description="Helical" evidence="6">
    <location>
        <begin position="371"/>
        <end position="394"/>
    </location>
</feature>
<accession>A0A6G1HN35</accession>
<dbReference type="Proteomes" id="UP000799640">
    <property type="component" value="Unassembled WGS sequence"/>
</dbReference>
<dbReference type="GO" id="GO:0022857">
    <property type="term" value="F:transmembrane transporter activity"/>
    <property type="evidence" value="ECO:0007669"/>
    <property type="project" value="InterPro"/>
</dbReference>
<name>A0A6G1HN35_9PEZI</name>
<dbReference type="InterPro" id="IPR011701">
    <property type="entry name" value="MFS"/>
</dbReference>
<dbReference type="Pfam" id="PF07690">
    <property type="entry name" value="MFS_1"/>
    <property type="match status" value="1"/>
</dbReference>
<evidence type="ECO:0000256" key="5">
    <source>
        <dbReference type="SAM" id="MobiDB-lite"/>
    </source>
</evidence>
<dbReference type="OrthoDB" id="2585655at2759"/>
<feature type="transmembrane region" description="Helical" evidence="6">
    <location>
        <begin position="480"/>
        <end position="501"/>
    </location>
</feature>
<dbReference type="PANTHER" id="PTHR23502:SF20">
    <property type="entry name" value="TRANSPORTER, PUTATIVE (AFU_ORTHOLOGUE AFUA_6G13880)-RELATED"/>
    <property type="match status" value="1"/>
</dbReference>
<feature type="region of interest" description="Disordered" evidence="5">
    <location>
        <begin position="1"/>
        <end position="25"/>
    </location>
</feature>
<evidence type="ECO:0000256" key="1">
    <source>
        <dbReference type="ARBA" id="ARBA00004141"/>
    </source>
</evidence>
<keyword evidence="3 6" id="KW-1133">Transmembrane helix</keyword>
<feature type="transmembrane region" description="Helical" evidence="6">
    <location>
        <begin position="107"/>
        <end position="128"/>
    </location>
</feature>
<dbReference type="InterPro" id="IPR036259">
    <property type="entry name" value="MFS_trans_sf"/>
</dbReference>
<evidence type="ECO:0000256" key="4">
    <source>
        <dbReference type="ARBA" id="ARBA00023136"/>
    </source>
</evidence>
<organism evidence="7 8">
    <name type="scientific">Trichodelitschia bisporula</name>
    <dbReference type="NCBI Taxonomy" id="703511"/>
    <lineage>
        <taxon>Eukaryota</taxon>
        <taxon>Fungi</taxon>
        <taxon>Dikarya</taxon>
        <taxon>Ascomycota</taxon>
        <taxon>Pezizomycotina</taxon>
        <taxon>Dothideomycetes</taxon>
        <taxon>Dothideomycetes incertae sedis</taxon>
        <taxon>Phaeotrichales</taxon>
        <taxon>Phaeotrichaceae</taxon>
        <taxon>Trichodelitschia</taxon>
    </lineage>
</organism>
<feature type="transmembrane region" description="Helical" evidence="6">
    <location>
        <begin position="222"/>
        <end position="242"/>
    </location>
</feature>
<dbReference type="SUPFAM" id="SSF103473">
    <property type="entry name" value="MFS general substrate transporter"/>
    <property type="match status" value="1"/>
</dbReference>
<dbReference type="PANTHER" id="PTHR23502">
    <property type="entry name" value="MAJOR FACILITATOR SUPERFAMILY"/>
    <property type="match status" value="1"/>
</dbReference>
<evidence type="ECO:0000256" key="3">
    <source>
        <dbReference type="ARBA" id="ARBA00022989"/>
    </source>
</evidence>
<feature type="transmembrane region" description="Helical" evidence="6">
    <location>
        <begin position="192"/>
        <end position="216"/>
    </location>
</feature>
<feature type="transmembrane region" description="Helical" evidence="6">
    <location>
        <begin position="513"/>
        <end position="531"/>
    </location>
</feature>
<dbReference type="AlphaFoldDB" id="A0A6G1HN35"/>
<dbReference type="Gene3D" id="1.20.1250.20">
    <property type="entry name" value="MFS general substrate transporter like domains"/>
    <property type="match status" value="1"/>
</dbReference>
<evidence type="ECO:0000313" key="8">
    <source>
        <dbReference type="Proteomes" id="UP000799640"/>
    </source>
</evidence>
<feature type="transmembrane region" description="Helical" evidence="6">
    <location>
        <begin position="449"/>
        <end position="468"/>
    </location>
</feature>
<feature type="transmembrane region" description="Helical" evidence="6">
    <location>
        <begin position="67"/>
        <end position="87"/>
    </location>
</feature>
<reference evidence="7" key="1">
    <citation type="journal article" date="2020" name="Stud. Mycol.">
        <title>101 Dothideomycetes genomes: a test case for predicting lifestyles and emergence of pathogens.</title>
        <authorList>
            <person name="Haridas S."/>
            <person name="Albert R."/>
            <person name="Binder M."/>
            <person name="Bloem J."/>
            <person name="Labutti K."/>
            <person name="Salamov A."/>
            <person name="Andreopoulos B."/>
            <person name="Baker S."/>
            <person name="Barry K."/>
            <person name="Bills G."/>
            <person name="Bluhm B."/>
            <person name="Cannon C."/>
            <person name="Castanera R."/>
            <person name="Culley D."/>
            <person name="Daum C."/>
            <person name="Ezra D."/>
            <person name="Gonzalez J."/>
            <person name="Henrissat B."/>
            <person name="Kuo A."/>
            <person name="Liang C."/>
            <person name="Lipzen A."/>
            <person name="Lutzoni F."/>
            <person name="Magnuson J."/>
            <person name="Mondo S."/>
            <person name="Nolan M."/>
            <person name="Ohm R."/>
            <person name="Pangilinan J."/>
            <person name="Park H.-J."/>
            <person name="Ramirez L."/>
            <person name="Alfaro M."/>
            <person name="Sun H."/>
            <person name="Tritt A."/>
            <person name="Yoshinaga Y."/>
            <person name="Zwiers L.-H."/>
            <person name="Turgeon B."/>
            <person name="Goodwin S."/>
            <person name="Spatafora J."/>
            <person name="Crous P."/>
            <person name="Grigoriev I."/>
        </authorList>
    </citation>
    <scope>NUCLEOTIDE SEQUENCE</scope>
    <source>
        <strain evidence="7">CBS 262.69</strain>
    </source>
</reference>
<evidence type="ECO:0000256" key="6">
    <source>
        <dbReference type="SAM" id="Phobius"/>
    </source>
</evidence>
<feature type="transmembrane region" description="Helical" evidence="6">
    <location>
        <begin position="415"/>
        <end position="437"/>
    </location>
</feature>
<evidence type="ECO:0000256" key="2">
    <source>
        <dbReference type="ARBA" id="ARBA00022692"/>
    </source>
</evidence>
<sequence length="551" mass="60537">MGWGVLEDPRSPRAPGTVLLDDIGKLPDADSPETANLKRDGHIILQPQPSDSVNDPLNWSPKRKTGIIFLLIVSLVTIGGTSAMLGTGGRKLAEQYHVDYPAVVRALSPPSIATNAVALFLASAIAAVYGKRVQMVVAIVALWFTMLAGYFANSLGYYTGLQVSGGLFHAPFELLLAPLITDMIYVHQRGRLMALSAIVGVAGGDASHVIAGNIVAKLGIKYTYIVSFGVLVPLVVLIYFFAWETTFPRPIVQQNTSDSFATAADVELKKPQVTMIERVETEQWSGIGPDRTRDYAADRKLTFREQLVVFRGRVTDRNFFKAFMQPFPLMVFPSVLFSTIINGAFMTWMIVSGIISHQVLLYPPYNLKPDVLAYVGLPGSVVGLLSAVGAGLLSDWVIRFMAHRNNGVYEPEFRLVLMAPAILFSTIGFLSMGPAYAEHAKVVRLIGNGLVFHIAGPFANSACITYIFDTMQNTSTEAMVATSLFKHIFAFFATTYVPGWFKHVGPIKCFRTLAILNICFSVMTIPMYVYGKRMRGMIGRNEFLTKHSLVR</sequence>
<dbReference type="EMBL" id="ML996703">
    <property type="protein sequence ID" value="KAF2397311.1"/>
    <property type="molecule type" value="Genomic_DNA"/>
</dbReference>
<feature type="transmembrane region" description="Helical" evidence="6">
    <location>
        <begin position="135"/>
        <end position="152"/>
    </location>
</feature>
<keyword evidence="8" id="KW-1185">Reference proteome</keyword>
<keyword evidence="4 6" id="KW-0472">Membrane</keyword>
<gene>
    <name evidence="7" type="ORF">EJ06DRAFT_144044</name>
</gene>
<evidence type="ECO:0000313" key="7">
    <source>
        <dbReference type="EMBL" id="KAF2397311.1"/>
    </source>
</evidence>
<comment type="subcellular location">
    <subcellularLocation>
        <location evidence="1">Membrane</location>
        <topology evidence="1">Multi-pass membrane protein</topology>
    </subcellularLocation>
</comment>
<keyword evidence="2 6" id="KW-0812">Transmembrane</keyword>
<feature type="transmembrane region" description="Helical" evidence="6">
    <location>
        <begin position="158"/>
        <end position="180"/>
    </location>
</feature>
<feature type="transmembrane region" description="Helical" evidence="6">
    <location>
        <begin position="327"/>
        <end position="351"/>
    </location>
</feature>
<proteinExistence type="predicted"/>
<dbReference type="GO" id="GO:0005886">
    <property type="term" value="C:plasma membrane"/>
    <property type="evidence" value="ECO:0007669"/>
    <property type="project" value="TreeGrafter"/>
</dbReference>
<protein>
    <submittedName>
        <fullName evidence="7">MFS general substrate transporter</fullName>
    </submittedName>
</protein>